<reference evidence="1 2" key="1">
    <citation type="submission" date="2019-07" db="EMBL/GenBank/DDBJ databases">
        <title>Whole genome shotgun sequence of Meiothermus hypogaeus NBRC 106114.</title>
        <authorList>
            <person name="Hosoyama A."/>
            <person name="Uohara A."/>
            <person name="Ohji S."/>
            <person name="Ichikawa N."/>
        </authorList>
    </citation>
    <scope>NUCLEOTIDE SEQUENCE [LARGE SCALE GENOMIC DNA]</scope>
    <source>
        <strain evidence="1 2">NBRC 106114</strain>
    </source>
</reference>
<evidence type="ECO:0000313" key="2">
    <source>
        <dbReference type="Proteomes" id="UP000321197"/>
    </source>
</evidence>
<dbReference type="RefSeq" id="WP_147075471.1">
    <property type="nucleotide sequence ID" value="NZ_BJXL01000078.1"/>
</dbReference>
<organism evidence="1 2">
    <name type="scientific">Meiothermus hypogaeus NBRC 106114</name>
    <dbReference type="NCBI Taxonomy" id="1227553"/>
    <lineage>
        <taxon>Bacteria</taxon>
        <taxon>Thermotogati</taxon>
        <taxon>Deinococcota</taxon>
        <taxon>Deinococci</taxon>
        <taxon>Thermales</taxon>
        <taxon>Thermaceae</taxon>
        <taxon>Meiothermus</taxon>
    </lineage>
</organism>
<protein>
    <recommendedName>
        <fullName evidence="3">Transposase IS4-like domain-containing protein</fullName>
    </recommendedName>
</protein>
<comment type="caution">
    <text evidence="1">The sequence shown here is derived from an EMBL/GenBank/DDBJ whole genome shotgun (WGS) entry which is preliminary data.</text>
</comment>
<evidence type="ECO:0008006" key="3">
    <source>
        <dbReference type="Google" id="ProtNLM"/>
    </source>
</evidence>
<accession>A0A511R3D8</accession>
<dbReference type="AlphaFoldDB" id="A0A511R3D8"/>
<dbReference type="Proteomes" id="UP000321197">
    <property type="component" value="Unassembled WGS sequence"/>
</dbReference>
<sequence length="149" mass="16740">MYCYHQVRSGALWVWRVRTTAQIPPDPALAFPGLQQMVEIHRHKTHKRTGEVCEEAHLAITSLSPAQADAASLAGIGRGHWAIENRLHHKRDTVLGEDACRTRKAAQSLAALRNLLLSFLHQLTTPVLRSVRSFSTNPMPLYRWLSGCI</sequence>
<evidence type="ECO:0000313" key="1">
    <source>
        <dbReference type="EMBL" id="GEM84120.1"/>
    </source>
</evidence>
<name>A0A511R3D8_9DEIN</name>
<gene>
    <name evidence="1" type="ORF">MHY01S_22860</name>
</gene>
<proteinExistence type="predicted"/>
<dbReference type="EMBL" id="BJXL01000078">
    <property type="protein sequence ID" value="GEM84120.1"/>
    <property type="molecule type" value="Genomic_DNA"/>
</dbReference>
<dbReference type="OrthoDB" id="74044at2"/>